<accession>A0A7Z1PE39</accession>
<feature type="signal peptide" evidence="1">
    <location>
        <begin position="1"/>
        <end position="22"/>
    </location>
</feature>
<dbReference type="RefSeq" id="WP_197202343.1">
    <property type="nucleotide sequence ID" value="NZ_QAQO01000020.1"/>
</dbReference>
<proteinExistence type="predicted"/>
<evidence type="ECO:0000313" key="3">
    <source>
        <dbReference type="Proteomes" id="UP000244190"/>
    </source>
</evidence>
<organism evidence="2 3">
    <name type="scientific">Salmonella enterica I</name>
    <dbReference type="NCBI Taxonomy" id="59201"/>
    <lineage>
        <taxon>Bacteria</taxon>
        <taxon>Pseudomonadati</taxon>
        <taxon>Pseudomonadota</taxon>
        <taxon>Gammaproteobacteria</taxon>
        <taxon>Enterobacterales</taxon>
        <taxon>Enterobacteriaceae</taxon>
        <taxon>Salmonella</taxon>
    </lineage>
</organism>
<comment type="caution">
    <text evidence="2">The sequence shown here is derived from an EMBL/GenBank/DDBJ whole genome shotgun (WGS) entry which is preliminary data.</text>
</comment>
<sequence length="154" mass="15267">MKKIITATLLASCGLACGTAQATLTPAASGEGNSNPASSATSFIYDVQETSAAPVYVTTKVAGNEASTGDVLAKTTFKVPQGVMSAKVTAAFVGSNDSSKLGYAFSADGNSGTAGQHVATGMTAGETANIVLLKAAELASGPTTVTYNVTTYAN</sequence>
<evidence type="ECO:0000313" key="2">
    <source>
        <dbReference type="EMBL" id="PTU34951.1"/>
    </source>
</evidence>
<gene>
    <name evidence="2" type="ORF">DBZ43_21315</name>
</gene>
<evidence type="ECO:0000256" key="1">
    <source>
        <dbReference type="SAM" id="SignalP"/>
    </source>
</evidence>
<name>A0A7Z1PE39_SALET</name>
<keyword evidence="1" id="KW-0732">Signal</keyword>
<dbReference type="AlphaFoldDB" id="A0A7Z1PE39"/>
<dbReference type="EMBL" id="QAQO01000020">
    <property type="protein sequence ID" value="PTU34951.1"/>
    <property type="molecule type" value="Genomic_DNA"/>
</dbReference>
<reference evidence="2 3" key="1">
    <citation type="submission" date="2018-04" db="EMBL/GenBank/DDBJ databases">
        <title>Whole genome sequencing of Salmonella enterica.</title>
        <authorList>
            <person name="Bell R."/>
        </authorList>
    </citation>
    <scope>NUCLEOTIDE SEQUENCE [LARGE SCALE GENOMIC DNA]</scope>
    <source>
        <strain evidence="2 3">CFSAN058507</strain>
    </source>
</reference>
<protein>
    <submittedName>
        <fullName evidence="2">Uncharacterized protein</fullName>
    </submittedName>
</protein>
<feature type="chain" id="PRO_5030595311" evidence="1">
    <location>
        <begin position="23"/>
        <end position="154"/>
    </location>
</feature>
<dbReference type="Proteomes" id="UP000244190">
    <property type="component" value="Unassembled WGS sequence"/>
</dbReference>